<accession>K8WX88</accession>
<keyword evidence="3" id="KW-1185">Reference proteome</keyword>
<gene>
    <name evidence="2" type="ORF">OOA_08901</name>
</gene>
<dbReference type="HOGENOM" id="CLU_1445131_0_0_6"/>
<feature type="chain" id="PRO_5003923809" description="Fimbrial subunit" evidence="1">
    <location>
        <begin position="22"/>
        <end position="177"/>
    </location>
</feature>
<dbReference type="PATRIC" id="fig|1141662.3.peg.1801"/>
<proteinExistence type="predicted"/>
<dbReference type="Proteomes" id="UP000009336">
    <property type="component" value="Unassembled WGS sequence"/>
</dbReference>
<sequence>MKFNLLLFCFSFILGLPQVQADITITGNHPVRVKGTVTKKNNFEVSDGTGTGNWYTTLELTQAGTDVLYQVEARVHVLSTNRNFMVTLKNNVTLMNIDNNLSFFPAEVLFSTFEGQGKTLKPQEPQTFTNPEPLAGADSEGDYTLKISAVPPSGNNKDIGGIYTGEIELIFEPSASE</sequence>
<dbReference type="AlphaFoldDB" id="K8WX88"/>
<evidence type="ECO:0000313" key="3">
    <source>
        <dbReference type="Proteomes" id="UP000009336"/>
    </source>
</evidence>
<keyword evidence="1" id="KW-0732">Signal</keyword>
<dbReference type="STRING" id="1141662.OOA_08901"/>
<evidence type="ECO:0000313" key="2">
    <source>
        <dbReference type="EMBL" id="EKT61997.1"/>
    </source>
</evidence>
<name>K8WX88_9GAMM</name>
<reference evidence="2 3" key="1">
    <citation type="journal article" date="2012" name="BMC Genomics">
        <title>Comparative genomics of bacteria in the genus Providencia isolated from wild Drosophila melanogaster.</title>
        <authorList>
            <person name="Galac M.R."/>
            <person name="Lazzaro B.P."/>
        </authorList>
    </citation>
    <scope>NUCLEOTIDE SEQUENCE [LARGE SCALE GENOMIC DNA]</scope>
    <source>
        <strain evidence="2 3">DSM 19968</strain>
    </source>
</reference>
<comment type="caution">
    <text evidence="2">The sequence shown here is derived from an EMBL/GenBank/DDBJ whole genome shotgun (WGS) entry which is preliminary data.</text>
</comment>
<dbReference type="RefSeq" id="WP_008911796.1">
    <property type="nucleotide sequence ID" value="NZ_KB233222.1"/>
</dbReference>
<protein>
    <recommendedName>
        <fullName evidence="4">Fimbrial subunit</fullName>
    </recommendedName>
</protein>
<feature type="signal peptide" evidence="1">
    <location>
        <begin position="1"/>
        <end position="21"/>
    </location>
</feature>
<dbReference type="EMBL" id="AKKL01000022">
    <property type="protein sequence ID" value="EKT61997.1"/>
    <property type="molecule type" value="Genomic_DNA"/>
</dbReference>
<dbReference type="Gene3D" id="2.60.40.2040">
    <property type="entry name" value="CFA/I fimbrial subunit E, pilin domain"/>
    <property type="match status" value="1"/>
</dbReference>
<organism evidence="2 3">
    <name type="scientific">Providencia burhodogranariea DSM 19968</name>
    <dbReference type="NCBI Taxonomy" id="1141662"/>
    <lineage>
        <taxon>Bacteria</taxon>
        <taxon>Pseudomonadati</taxon>
        <taxon>Pseudomonadota</taxon>
        <taxon>Gammaproteobacteria</taxon>
        <taxon>Enterobacterales</taxon>
        <taxon>Morganellaceae</taxon>
        <taxon>Providencia</taxon>
    </lineage>
</organism>
<dbReference type="eggNOG" id="ENOG5033X49">
    <property type="taxonomic scope" value="Bacteria"/>
</dbReference>
<evidence type="ECO:0000256" key="1">
    <source>
        <dbReference type="SAM" id="SignalP"/>
    </source>
</evidence>
<evidence type="ECO:0008006" key="4">
    <source>
        <dbReference type="Google" id="ProtNLM"/>
    </source>
</evidence>